<gene>
    <name evidence="1" type="ORF">SFRICE_005509</name>
</gene>
<protein>
    <submittedName>
        <fullName evidence="1">SFRICE_005509</fullName>
    </submittedName>
</protein>
<accession>A0A2H1VV93</accession>
<evidence type="ECO:0000313" key="1">
    <source>
        <dbReference type="EMBL" id="SOQ44761.1"/>
    </source>
</evidence>
<proteinExistence type="predicted"/>
<dbReference type="AlphaFoldDB" id="A0A2H1VV93"/>
<dbReference type="EMBL" id="ODYU01004654">
    <property type="protein sequence ID" value="SOQ44761.1"/>
    <property type="molecule type" value="Genomic_DNA"/>
</dbReference>
<sequence>MQMVVLLKLHFVKFVIFLGNIIVLLRSLSRILVSKFESTGSVQNVPTPTRVRPGQRSKVINLTTFSTIGVIQKHSMANFAKGLALKPYQIQLVQELKLTNHSNRCRFAQNNLLTKHISFVNKQNCRIWASEYPKAIIEKPLHAQRVTVWCAMWSGGVIVRKTPAARSSHFFFFEGGKSSNDFSRLGRGERDQELLDERCAILRCCGCVWRPPIIFSGTHSLVNSTDGNGLS</sequence>
<reference evidence="1" key="1">
    <citation type="submission" date="2016-07" db="EMBL/GenBank/DDBJ databases">
        <authorList>
            <person name="Bretaudeau A."/>
        </authorList>
    </citation>
    <scope>NUCLEOTIDE SEQUENCE</scope>
    <source>
        <strain evidence="1">Rice</strain>
        <tissue evidence="1">Whole body</tissue>
    </source>
</reference>
<name>A0A2H1VV93_SPOFR</name>
<organism evidence="1">
    <name type="scientific">Spodoptera frugiperda</name>
    <name type="common">Fall armyworm</name>
    <dbReference type="NCBI Taxonomy" id="7108"/>
    <lineage>
        <taxon>Eukaryota</taxon>
        <taxon>Metazoa</taxon>
        <taxon>Ecdysozoa</taxon>
        <taxon>Arthropoda</taxon>
        <taxon>Hexapoda</taxon>
        <taxon>Insecta</taxon>
        <taxon>Pterygota</taxon>
        <taxon>Neoptera</taxon>
        <taxon>Endopterygota</taxon>
        <taxon>Lepidoptera</taxon>
        <taxon>Glossata</taxon>
        <taxon>Ditrysia</taxon>
        <taxon>Noctuoidea</taxon>
        <taxon>Noctuidae</taxon>
        <taxon>Amphipyrinae</taxon>
        <taxon>Spodoptera</taxon>
    </lineage>
</organism>